<gene>
    <name evidence="3" type="ORF">D8780_07915</name>
</gene>
<evidence type="ECO:0000313" key="4">
    <source>
        <dbReference type="Proteomes" id="UP000281094"/>
    </source>
</evidence>
<keyword evidence="4" id="KW-1185">Reference proteome</keyword>
<feature type="transmembrane region" description="Helical" evidence="1">
    <location>
        <begin position="147"/>
        <end position="166"/>
    </location>
</feature>
<name>A0A3L7JFP5_9HYPH</name>
<dbReference type="RefSeq" id="WP_121646454.1">
    <property type="nucleotide sequence ID" value="NZ_RCWN01000001.1"/>
</dbReference>
<dbReference type="Gene3D" id="1.10.3730.20">
    <property type="match status" value="1"/>
</dbReference>
<dbReference type="SUPFAM" id="SSF103481">
    <property type="entry name" value="Multidrug resistance efflux transporter EmrE"/>
    <property type="match status" value="2"/>
</dbReference>
<feature type="transmembrane region" description="Helical" evidence="1">
    <location>
        <begin position="239"/>
        <end position="261"/>
    </location>
</feature>
<dbReference type="GO" id="GO:0016020">
    <property type="term" value="C:membrane"/>
    <property type="evidence" value="ECO:0007669"/>
    <property type="project" value="InterPro"/>
</dbReference>
<dbReference type="InterPro" id="IPR000620">
    <property type="entry name" value="EamA_dom"/>
</dbReference>
<keyword evidence="1" id="KW-0812">Transmembrane</keyword>
<evidence type="ECO:0000256" key="1">
    <source>
        <dbReference type="SAM" id="Phobius"/>
    </source>
</evidence>
<keyword evidence="1" id="KW-1133">Transmembrane helix</keyword>
<protein>
    <recommendedName>
        <fullName evidence="2">EamA domain-containing protein</fullName>
    </recommendedName>
</protein>
<dbReference type="InterPro" id="IPR037185">
    <property type="entry name" value="EmrE-like"/>
</dbReference>
<sequence length="285" mass="30375">MTAFGLFLVLSAAFCHATWNFLVKRISAGAELIWLFSLISLILYTPVVLVFVFMERPVLHVADAGFIIGSAILHLAYFLFLQAGYRKGDLSVVYPVARSTGPFLSTAFAVLFLGEAVTPQLAIGGALIIAGVLCLSGGGGRGVARPVTSLLFGVGVGGLIGSYTVWDAYAVSVLMTPPLLLDFATSVLRVGALSPLAYRRRAEVRAIWQRHRMAVVMIAIFSPLAYILVLYALTFTPVVYVAPGREISVVLAVVAGGWLLGEAEMGRRLAWSGVILAGMVLLVTA</sequence>
<dbReference type="AlphaFoldDB" id="A0A3L7JFP5"/>
<dbReference type="Pfam" id="PF00892">
    <property type="entry name" value="EamA"/>
    <property type="match status" value="1"/>
</dbReference>
<dbReference type="EMBL" id="RCWN01000001">
    <property type="protein sequence ID" value="RLQ89493.1"/>
    <property type="molecule type" value="Genomic_DNA"/>
</dbReference>
<feature type="domain" description="EamA" evidence="2">
    <location>
        <begin position="4"/>
        <end position="136"/>
    </location>
</feature>
<proteinExistence type="predicted"/>
<comment type="caution">
    <text evidence="3">The sequence shown here is derived from an EMBL/GenBank/DDBJ whole genome shotgun (WGS) entry which is preliminary data.</text>
</comment>
<evidence type="ECO:0000313" key="3">
    <source>
        <dbReference type="EMBL" id="RLQ89493.1"/>
    </source>
</evidence>
<evidence type="ECO:0000259" key="2">
    <source>
        <dbReference type="Pfam" id="PF00892"/>
    </source>
</evidence>
<keyword evidence="1" id="KW-0472">Membrane</keyword>
<feature type="transmembrane region" description="Helical" evidence="1">
    <location>
        <begin position="105"/>
        <end position="135"/>
    </location>
</feature>
<feature type="transmembrane region" description="Helical" evidence="1">
    <location>
        <begin position="66"/>
        <end position="85"/>
    </location>
</feature>
<accession>A0A3L7JFP5</accession>
<organism evidence="3 4">
    <name type="scientific">Notoacmeibacter ruber</name>
    <dbReference type="NCBI Taxonomy" id="2670375"/>
    <lineage>
        <taxon>Bacteria</taxon>
        <taxon>Pseudomonadati</taxon>
        <taxon>Pseudomonadota</taxon>
        <taxon>Alphaproteobacteria</taxon>
        <taxon>Hyphomicrobiales</taxon>
        <taxon>Notoacmeibacteraceae</taxon>
        <taxon>Notoacmeibacter</taxon>
    </lineage>
</organism>
<feature type="transmembrane region" description="Helical" evidence="1">
    <location>
        <begin position="213"/>
        <end position="233"/>
    </location>
</feature>
<reference evidence="3 4" key="1">
    <citation type="submission" date="2018-10" db="EMBL/GenBank/DDBJ databases">
        <title>Notoacmeibacter sp. M2BS9Y-3-1, whole genome shotgun sequence.</title>
        <authorList>
            <person name="Tuo L."/>
        </authorList>
    </citation>
    <scope>NUCLEOTIDE SEQUENCE [LARGE SCALE GENOMIC DNA]</scope>
    <source>
        <strain evidence="3 4">M2BS9Y-3-1</strain>
    </source>
</reference>
<feature type="transmembrane region" description="Helical" evidence="1">
    <location>
        <begin position="172"/>
        <end position="192"/>
    </location>
</feature>
<feature type="transmembrane region" description="Helical" evidence="1">
    <location>
        <begin position="33"/>
        <end position="54"/>
    </location>
</feature>
<dbReference type="Proteomes" id="UP000281094">
    <property type="component" value="Unassembled WGS sequence"/>
</dbReference>